<evidence type="ECO:0000256" key="1">
    <source>
        <dbReference type="SAM" id="MobiDB-lite"/>
    </source>
</evidence>
<keyword evidence="3" id="KW-1185">Reference proteome</keyword>
<name>A0ABP0AJU9_PIPNA</name>
<accession>A0ABP0AJU9</accession>
<protein>
    <submittedName>
        <fullName evidence="2">Uncharacterized protein</fullName>
    </submittedName>
</protein>
<feature type="region of interest" description="Disordered" evidence="1">
    <location>
        <begin position="76"/>
        <end position="107"/>
    </location>
</feature>
<reference evidence="2" key="1">
    <citation type="submission" date="2023-12" db="EMBL/GenBank/DDBJ databases">
        <authorList>
            <person name="Brown T."/>
        </authorList>
    </citation>
    <scope>NUCLEOTIDE SEQUENCE</scope>
</reference>
<organism evidence="2 3">
    <name type="scientific">Pipistrellus nathusii</name>
    <name type="common">Nathusius' pipistrelle</name>
    <dbReference type="NCBI Taxonomy" id="59473"/>
    <lineage>
        <taxon>Eukaryota</taxon>
        <taxon>Metazoa</taxon>
        <taxon>Chordata</taxon>
        <taxon>Craniata</taxon>
        <taxon>Vertebrata</taxon>
        <taxon>Euteleostomi</taxon>
        <taxon>Mammalia</taxon>
        <taxon>Eutheria</taxon>
        <taxon>Laurasiatheria</taxon>
        <taxon>Chiroptera</taxon>
        <taxon>Yangochiroptera</taxon>
        <taxon>Vespertilionidae</taxon>
        <taxon>Pipistrellus</taxon>
    </lineage>
</organism>
<evidence type="ECO:0000313" key="2">
    <source>
        <dbReference type="EMBL" id="CAK6448762.1"/>
    </source>
</evidence>
<sequence>MVGRKYNRRHRSSLKLKRNTKTREQHVFNSLPAESGKNTAWELGQHCSFSLTALVICLSEREPDLQFWKEGAEGFCGSPESGGERRVGGSGAQGQEEVRGGAKSFPSRPWAPSLVLRGHPAQVSQVVSDRFGPPRAGCIIPAPAAFGQRKDAGASFAFPASFSS</sequence>
<feature type="region of interest" description="Disordered" evidence="1">
    <location>
        <begin position="1"/>
        <end position="23"/>
    </location>
</feature>
<proteinExistence type="predicted"/>
<evidence type="ECO:0000313" key="3">
    <source>
        <dbReference type="Proteomes" id="UP001314169"/>
    </source>
</evidence>
<feature type="compositionally biased region" description="Basic residues" evidence="1">
    <location>
        <begin position="1"/>
        <end position="20"/>
    </location>
</feature>
<dbReference type="EMBL" id="OY882866">
    <property type="protein sequence ID" value="CAK6448762.1"/>
    <property type="molecule type" value="Genomic_DNA"/>
</dbReference>
<dbReference type="Proteomes" id="UP001314169">
    <property type="component" value="Chromosome 9"/>
</dbReference>
<gene>
    <name evidence="2" type="ORF">MPIPNATIZW_LOCUS17068</name>
</gene>